<sequence length="159" mass="17315">MCQAICRLNESIVTHLRDVTGEHLAPGRSSRDRARRSTAAHPPRIIKEAPYGVDGPLYYTLPTRGPARQGLQGEEDDRRVCEHPKKPSRHRSKEETAEALAFVSEERAVADVIDQLQSVAGSADGLPPRARTATCVRGAVTSSPRSATTCQDGLLHVQL</sequence>
<proteinExistence type="predicted"/>
<reference evidence="1" key="1">
    <citation type="submission" date="2020-05" db="EMBL/GenBank/DDBJ databases">
        <title>Large-scale comparative analyses of tick genomes elucidate their genetic diversity and vector capacities.</title>
        <authorList>
            <person name="Jia N."/>
            <person name="Wang J."/>
            <person name="Shi W."/>
            <person name="Du L."/>
            <person name="Sun Y."/>
            <person name="Zhan W."/>
            <person name="Jiang J."/>
            <person name="Wang Q."/>
            <person name="Zhang B."/>
            <person name="Ji P."/>
            <person name="Sakyi L.B."/>
            <person name="Cui X."/>
            <person name="Yuan T."/>
            <person name="Jiang B."/>
            <person name="Yang W."/>
            <person name="Lam T.T.-Y."/>
            <person name="Chang Q."/>
            <person name="Ding S."/>
            <person name="Wang X."/>
            <person name="Zhu J."/>
            <person name="Ruan X."/>
            <person name="Zhao L."/>
            <person name="Wei J."/>
            <person name="Que T."/>
            <person name="Du C."/>
            <person name="Cheng J."/>
            <person name="Dai P."/>
            <person name="Han X."/>
            <person name="Huang E."/>
            <person name="Gao Y."/>
            <person name="Liu J."/>
            <person name="Shao H."/>
            <person name="Ye R."/>
            <person name="Li L."/>
            <person name="Wei W."/>
            <person name="Wang X."/>
            <person name="Wang C."/>
            <person name="Yang T."/>
            <person name="Huo Q."/>
            <person name="Li W."/>
            <person name="Guo W."/>
            <person name="Chen H."/>
            <person name="Zhou L."/>
            <person name="Ni X."/>
            <person name="Tian J."/>
            <person name="Zhou Y."/>
            <person name="Sheng Y."/>
            <person name="Liu T."/>
            <person name="Pan Y."/>
            <person name="Xia L."/>
            <person name="Li J."/>
            <person name="Zhao F."/>
            <person name="Cao W."/>
        </authorList>
    </citation>
    <scope>NUCLEOTIDE SEQUENCE</scope>
    <source>
        <strain evidence="1">Hyas-2018</strain>
    </source>
</reference>
<accession>A0ACB7SWX6</accession>
<dbReference type="EMBL" id="CM023482">
    <property type="protein sequence ID" value="KAH6939105.1"/>
    <property type="molecule type" value="Genomic_DNA"/>
</dbReference>
<gene>
    <name evidence="1" type="ORF">HPB50_015759</name>
</gene>
<comment type="caution">
    <text evidence="1">The sequence shown here is derived from an EMBL/GenBank/DDBJ whole genome shotgun (WGS) entry which is preliminary data.</text>
</comment>
<dbReference type="Proteomes" id="UP000821845">
    <property type="component" value="Chromosome 2"/>
</dbReference>
<keyword evidence="2" id="KW-1185">Reference proteome</keyword>
<evidence type="ECO:0000313" key="2">
    <source>
        <dbReference type="Proteomes" id="UP000821845"/>
    </source>
</evidence>
<protein>
    <submittedName>
        <fullName evidence="1">Uncharacterized protein</fullName>
    </submittedName>
</protein>
<name>A0ACB7SWX6_HYAAI</name>
<evidence type="ECO:0000313" key="1">
    <source>
        <dbReference type="EMBL" id="KAH6939105.1"/>
    </source>
</evidence>
<organism evidence="1 2">
    <name type="scientific">Hyalomma asiaticum</name>
    <name type="common">Tick</name>
    <dbReference type="NCBI Taxonomy" id="266040"/>
    <lineage>
        <taxon>Eukaryota</taxon>
        <taxon>Metazoa</taxon>
        <taxon>Ecdysozoa</taxon>
        <taxon>Arthropoda</taxon>
        <taxon>Chelicerata</taxon>
        <taxon>Arachnida</taxon>
        <taxon>Acari</taxon>
        <taxon>Parasitiformes</taxon>
        <taxon>Ixodida</taxon>
        <taxon>Ixodoidea</taxon>
        <taxon>Ixodidae</taxon>
        <taxon>Hyalomminae</taxon>
        <taxon>Hyalomma</taxon>
    </lineage>
</organism>